<sequence>VKPTIGASKPMSKCDTWNHSTLSAKREKARRVEDHHRNLNKQNHVDSRLNVKSTGFVLNSNTVCNACNEYLVFANHDNCVVRNSKSVNVKTPTTKHNVKTTKKVWKAKVVTVRSQWKPTGRRFTLYDEYPLTRIVEPNIEPLEVTPCVSSNSKVTMI</sequence>
<organism evidence="2">
    <name type="scientific">Tanacetum cinerariifolium</name>
    <name type="common">Dalmatian daisy</name>
    <name type="synonym">Chrysanthemum cinerariifolium</name>
    <dbReference type="NCBI Taxonomy" id="118510"/>
    <lineage>
        <taxon>Eukaryota</taxon>
        <taxon>Viridiplantae</taxon>
        <taxon>Streptophyta</taxon>
        <taxon>Embryophyta</taxon>
        <taxon>Tracheophyta</taxon>
        <taxon>Spermatophyta</taxon>
        <taxon>Magnoliopsida</taxon>
        <taxon>eudicotyledons</taxon>
        <taxon>Gunneridae</taxon>
        <taxon>Pentapetalae</taxon>
        <taxon>asterids</taxon>
        <taxon>campanulids</taxon>
        <taxon>Asterales</taxon>
        <taxon>Asteraceae</taxon>
        <taxon>Asteroideae</taxon>
        <taxon>Anthemideae</taxon>
        <taxon>Anthemidinae</taxon>
        <taxon>Tanacetum</taxon>
    </lineage>
</organism>
<proteinExistence type="predicted"/>
<comment type="caution">
    <text evidence="2">The sequence shown here is derived from an EMBL/GenBank/DDBJ whole genome shotgun (WGS) entry which is preliminary data.</text>
</comment>
<accession>A0A699PUV1</accession>
<dbReference type="AlphaFoldDB" id="A0A699PUV1"/>
<reference evidence="2" key="1">
    <citation type="journal article" date="2019" name="Sci. Rep.">
        <title>Draft genome of Tanacetum cinerariifolium, the natural source of mosquito coil.</title>
        <authorList>
            <person name="Yamashiro T."/>
            <person name="Shiraishi A."/>
            <person name="Satake H."/>
            <person name="Nakayama K."/>
        </authorList>
    </citation>
    <scope>NUCLEOTIDE SEQUENCE</scope>
</reference>
<gene>
    <name evidence="2" type="ORF">Tci_827564</name>
</gene>
<name>A0A699PUV1_TANCI</name>
<evidence type="ECO:0000313" key="2">
    <source>
        <dbReference type="EMBL" id="GFC55594.1"/>
    </source>
</evidence>
<dbReference type="EMBL" id="BKCJ010965860">
    <property type="protein sequence ID" value="GFC55594.1"/>
    <property type="molecule type" value="Genomic_DNA"/>
</dbReference>
<feature type="non-terminal residue" evidence="2">
    <location>
        <position position="1"/>
    </location>
</feature>
<feature type="region of interest" description="Disordered" evidence="1">
    <location>
        <begin position="1"/>
        <end position="24"/>
    </location>
</feature>
<evidence type="ECO:0000256" key="1">
    <source>
        <dbReference type="SAM" id="MobiDB-lite"/>
    </source>
</evidence>
<protein>
    <submittedName>
        <fullName evidence="2">Uncharacterized protein</fullName>
    </submittedName>
</protein>